<dbReference type="PANTHER" id="PTHR22909:SF24">
    <property type="entry name" value="GOLGI INTEGRAL MEMBRANE PROTEIN 4-RELATED"/>
    <property type="match status" value="1"/>
</dbReference>
<keyword evidence="1" id="KW-0175">Coiled coil</keyword>
<evidence type="ECO:0000313" key="3">
    <source>
        <dbReference type="EMBL" id="KAG5837050.1"/>
    </source>
</evidence>
<dbReference type="EMBL" id="JAFIRN010000013">
    <property type="protein sequence ID" value="KAG5837050.1"/>
    <property type="molecule type" value="Genomic_DNA"/>
</dbReference>
<feature type="compositionally biased region" description="Basic and acidic residues" evidence="2">
    <location>
        <begin position="560"/>
        <end position="577"/>
    </location>
</feature>
<feature type="compositionally biased region" description="Acidic residues" evidence="2">
    <location>
        <begin position="353"/>
        <end position="362"/>
    </location>
</feature>
<feature type="region of interest" description="Disordered" evidence="2">
    <location>
        <begin position="480"/>
        <end position="681"/>
    </location>
</feature>
<evidence type="ECO:0008006" key="5">
    <source>
        <dbReference type="Google" id="ProtNLM"/>
    </source>
</evidence>
<evidence type="ECO:0000313" key="4">
    <source>
        <dbReference type="Proteomes" id="UP001044222"/>
    </source>
</evidence>
<dbReference type="AlphaFoldDB" id="A0A9D3LU46"/>
<dbReference type="GO" id="GO:0000139">
    <property type="term" value="C:Golgi membrane"/>
    <property type="evidence" value="ECO:0007669"/>
    <property type="project" value="InterPro"/>
</dbReference>
<feature type="compositionally biased region" description="Basic and acidic residues" evidence="2">
    <location>
        <begin position="620"/>
        <end position="643"/>
    </location>
</feature>
<organism evidence="3 4">
    <name type="scientific">Anguilla anguilla</name>
    <name type="common">European freshwater eel</name>
    <name type="synonym">Muraena anguilla</name>
    <dbReference type="NCBI Taxonomy" id="7936"/>
    <lineage>
        <taxon>Eukaryota</taxon>
        <taxon>Metazoa</taxon>
        <taxon>Chordata</taxon>
        <taxon>Craniata</taxon>
        <taxon>Vertebrata</taxon>
        <taxon>Euteleostomi</taxon>
        <taxon>Actinopterygii</taxon>
        <taxon>Neopterygii</taxon>
        <taxon>Teleostei</taxon>
        <taxon>Anguilliformes</taxon>
        <taxon>Anguillidae</taxon>
        <taxon>Anguilla</taxon>
    </lineage>
</organism>
<feature type="compositionally biased region" description="Low complexity" evidence="2">
    <location>
        <begin position="409"/>
        <end position="420"/>
    </location>
</feature>
<feature type="compositionally biased region" description="Basic and acidic residues" evidence="2">
    <location>
        <begin position="670"/>
        <end position="681"/>
    </location>
</feature>
<feature type="coiled-coil region" evidence="1">
    <location>
        <begin position="217"/>
        <end position="244"/>
    </location>
</feature>
<dbReference type="Proteomes" id="UP001044222">
    <property type="component" value="Chromosome 13"/>
</dbReference>
<proteinExistence type="predicted"/>
<keyword evidence="4" id="KW-1185">Reference proteome</keyword>
<feature type="compositionally biased region" description="Acidic residues" evidence="2">
    <location>
        <begin position="531"/>
        <end position="544"/>
    </location>
</feature>
<accession>A0A9D3LU46</accession>
<feature type="compositionally biased region" description="Acidic residues" evidence="2">
    <location>
        <begin position="648"/>
        <end position="669"/>
    </location>
</feature>
<feature type="compositionally biased region" description="Basic and acidic residues" evidence="2">
    <location>
        <begin position="363"/>
        <end position="381"/>
    </location>
</feature>
<reference evidence="3" key="1">
    <citation type="submission" date="2021-01" db="EMBL/GenBank/DDBJ databases">
        <title>A chromosome-scale assembly of European eel, Anguilla anguilla.</title>
        <authorList>
            <person name="Henkel C."/>
            <person name="Jong-Raadsen S.A."/>
            <person name="Dufour S."/>
            <person name="Weltzien F.-A."/>
            <person name="Palstra A.P."/>
            <person name="Pelster B."/>
            <person name="Spaink H.P."/>
            <person name="Van Den Thillart G.E."/>
            <person name="Jansen H."/>
            <person name="Zahm M."/>
            <person name="Klopp C."/>
            <person name="Cedric C."/>
            <person name="Louis A."/>
            <person name="Berthelot C."/>
            <person name="Parey E."/>
            <person name="Roest Crollius H."/>
            <person name="Montfort J."/>
            <person name="Robinson-Rechavi M."/>
            <person name="Bucao C."/>
            <person name="Bouchez O."/>
            <person name="Gislard M."/>
            <person name="Lluch J."/>
            <person name="Milhes M."/>
            <person name="Lampietro C."/>
            <person name="Lopez Roques C."/>
            <person name="Donnadieu C."/>
            <person name="Braasch I."/>
            <person name="Desvignes T."/>
            <person name="Postlethwait J."/>
            <person name="Bobe J."/>
            <person name="Guiguen Y."/>
            <person name="Dirks R."/>
        </authorList>
    </citation>
    <scope>NUCLEOTIDE SEQUENCE</scope>
    <source>
        <strain evidence="3">Tag_6206</strain>
        <tissue evidence="3">Liver</tissue>
    </source>
</reference>
<evidence type="ECO:0000256" key="1">
    <source>
        <dbReference type="SAM" id="Coils"/>
    </source>
</evidence>
<feature type="compositionally biased region" description="Basic and acidic residues" evidence="2">
    <location>
        <begin position="320"/>
        <end position="336"/>
    </location>
</feature>
<feature type="compositionally biased region" description="Basic and acidic residues" evidence="2">
    <location>
        <begin position="493"/>
        <end position="530"/>
    </location>
</feature>
<feature type="region of interest" description="Disordered" evidence="2">
    <location>
        <begin position="290"/>
        <end position="426"/>
    </location>
</feature>
<name>A0A9D3LU46_ANGAN</name>
<feature type="compositionally biased region" description="Acidic residues" evidence="2">
    <location>
        <begin position="590"/>
        <end position="604"/>
    </location>
</feature>
<gene>
    <name evidence="3" type="ORF">ANANG_G00235150</name>
</gene>
<evidence type="ECO:0000256" key="2">
    <source>
        <dbReference type="SAM" id="MobiDB-lite"/>
    </source>
</evidence>
<protein>
    <recommendedName>
        <fullName evidence="5">Golgi integral membrane protein 4</fullName>
    </recommendedName>
</protein>
<sequence>MGNGMCSRKQKKIFQFLLLLTVTFGFIYGTIFSYEMHKQLKRTEAMAIKYQQHQESLSAQLQVVYEHRSRLEKSLQKERLEHKKAKEDHLVYKLEAQQTLNKEKQDSSNRFNSLHVQHQMLKNQHDDLKKQLFSLQDEHQALKGGHMKVLDDHRQKYDQLQQASELELSKLKESVYNLQGENRQLRKAHQDVHVQLQDVRQQHKDLKSSHDRLALTLQDHKSALATAQLQVEEYKQLKETLNKMPSLRQVGQNPAPPPAKTAAALGVDNTQKQLAHVAPQAQVEEGQRHPLVPLGGKQPAVSQHAARPDIPVVQGAGPERGGETGERQEEERRRELAEEEMEQAGQPQHLEESEQPQEEGEEAEHGQPDENALDHDKRQDAQRLAQMPQLDVRPEPPAQAERVKSPYEQQQEQQRLAAQQAEERRQLQLRQEALQKQRWQAQRDRELLLRAQREREMQQHREANRKEQLLREQQLRQRMQYEHIDTGIVQGEEDWKKEAEMRKLKEGEERPQEVGRGRHPEGNLAEKDLNPEDDPNNQGEDEFEEAQRGEAGPPGGNLDQRAHENPKPAVVERDGRGGRGALEIAGNPDQQEDALDEQYQEEGEEEKREEEVLEEDPYNDDNREHANVKPHEGLEKEHRDVRKVGAANEEEENYEEEDEEEVVEDDEEGAHDKPANRRAEM</sequence>
<dbReference type="PANTHER" id="PTHR22909">
    <property type="entry name" value="GOLGI INTEGRAL MEMBRANE PROTEIN 4"/>
    <property type="match status" value="1"/>
</dbReference>
<dbReference type="InterPro" id="IPR042336">
    <property type="entry name" value="GOLIM4"/>
</dbReference>
<comment type="caution">
    <text evidence="3">The sequence shown here is derived from an EMBL/GenBank/DDBJ whole genome shotgun (WGS) entry which is preliminary data.</text>
</comment>